<proteinExistence type="predicted"/>
<sequence length="178" mass="20123">ITANDRARNYPEGTFHADDGRLFCSLCNVVVDHLRKFVVDKHLEAASHKRNAERKDSGKQQTLKTVMNCKIVAQLEKVHISHEWIKVCTAANIPLHKSDNPLMREFLQSRVVNGGAIPKYHQKQKVALIVDELSDDEGRYVVDFTAVLLNFDELSPNGNSVAYLLDTHFLNATNNRTV</sequence>
<evidence type="ECO:0008006" key="3">
    <source>
        <dbReference type="Google" id="ProtNLM"/>
    </source>
</evidence>
<protein>
    <recommendedName>
        <fullName evidence="3">CGG triplet repeat-binding protein 1</fullName>
    </recommendedName>
</protein>
<dbReference type="PANTHER" id="PTHR32344">
    <property type="entry name" value="U1-TYPE DOMAIN-CONTAINING PROTEIN"/>
    <property type="match status" value="1"/>
</dbReference>
<name>A0ABN8M7Q4_9CNID</name>
<evidence type="ECO:0000313" key="2">
    <source>
        <dbReference type="Proteomes" id="UP001159427"/>
    </source>
</evidence>
<organism evidence="1 2">
    <name type="scientific">Porites evermanni</name>
    <dbReference type="NCBI Taxonomy" id="104178"/>
    <lineage>
        <taxon>Eukaryota</taxon>
        <taxon>Metazoa</taxon>
        <taxon>Cnidaria</taxon>
        <taxon>Anthozoa</taxon>
        <taxon>Hexacorallia</taxon>
        <taxon>Scleractinia</taxon>
        <taxon>Fungiina</taxon>
        <taxon>Poritidae</taxon>
        <taxon>Porites</taxon>
    </lineage>
</organism>
<reference evidence="1 2" key="1">
    <citation type="submission" date="2022-05" db="EMBL/GenBank/DDBJ databases">
        <authorList>
            <consortium name="Genoscope - CEA"/>
            <person name="William W."/>
        </authorList>
    </citation>
    <scope>NUCLEOTIDE SEQUENCE [LARGE SCALE GENOMIC DNA]</scope>
</reference>
<feature type="non-terminal residue" evidence="1">
    <location>
        <position position="1"/>
    </location>
</feature>
<dbReference type="Proteomes" id="UP001159427">
    <property type="component" value="Unassembled WGS sequence"/>
</dbReference>
<dbReference type="PANTHER" id="PTHR32344:SF1">
    <property type="entry name" value="U1-TYPE DOMAIN-CONTAINING PROTEIN"/>
    <property type="match status" value="1"/>
</dbReference>
<feature type="non-terminal residue" evidence="1">
    <location>
        <position position="178"/>
    </location>
</feature>
<evidence type="ECO:0000313" key="1">
    <source>
        <dbReference type="EMBL" id="CAH3024501.1"/>
    </source>
</evidence>
<dbReference type="EMBL" id="CALNXI010000306">
    <property type="protein sequence ID" value="CAH3024501.1"/>
    <property type="molecule type" value="Genomic_DNA"/>
</dbReference>
<accession>A0ABN8M7Q4</accession>
<comment type="caution">
    <text evidence="1">The sequence shown here is derived from an EMBL/GenBank/DDBJ whole genome shotgun (WGS) entry which is preliminary data.</text>
</comment>
<keyword evidence="2" id="KW-1185">Reference proteome</keyword>
<dbReference type="InterPro" id="IPR033375">
    <property type="entry name" value="Cggbp1"/>
</dbReference>
<gene>
    <name evidence="1" type="ORF">PEVE_00023042</name>
</gene>